<gene>
    <name evidence="1" type="ORF">pdam_00012667</name>
</gene>
<evidence type="ECO:0000313" key="2">
    <source>
        <dbReference type="Proteomes" id="UP000275408"/>
    </source>
</evidence>
<protein>
    <submittedName>
        <fullName evidence="1">Uncharacterized protein</fullName>
    </submittedName>
</protein>
<dbReference type="Proteomes" id="UP000275408">
    <property type="component" value="Unassembled WGS sequence"/>
</dbReference>
<accession>A0A3M6U1C4</accession>
<keyword evidence="2" id="KW-1185">Reference proteome</keyword>
<organism evidence="1 2">
    <name type="scientific">Pocillopora damicornis</name>
    <name type="common">Cauliflower coral</name>
    <name type="synonym">Millepora damicornis</name>
    <dbReference type="NCBI Taxonomy" id="46731"/>
    <lineage>
        <taxon>Eukaryota</taxon>
        <taxon>Metazoa</taxon>
        <taxon>Cnidaria</taxon>
        <taxon>Anthozoa</taxon>
        <taxon>Hexacorallia</taxon>
        <taxon>Scleractinia</taxon>
        <taxon>Astrocoeniina</taxon>
        <taxon>Pocilloporidae</taxon>
        <taxon>Pocillopora</taxon>
    </lineage>
</organism>
<name>A0A3M6U1C4_POCDA</name>
<dbReference type="EMBL" id="RCHS01002445">
    <property type="protein sequence ID" value="RMX47298.1"/>
    <property type="molecule type" value="Genomic_DNA"/>
</dbReference>
<comment type="caution">
    <text evidence="1">The sequence shown here is derived from an EMBL/GenBank/DDBJ whole genome shotgun (WGS) entry which is preliminary data.</text>
</comment>
<dbReference type="AlphaFoldDB" id="A0A3M6U1C4"/>
<evidence type="ECO:0000313" key="1">
    <source>
        <dbReference type="EMBL" id="RMX47298.1"/>
    </source>
</evidence>
<sequence>MTDHDPERAILHIVVVGFHHQRGSERSIQNLY</sequence>
<proteinExistence type="predicted"/>
<reference evidence="1 2" key="1">
    <citation type="journal article" date="2018" name="Sci. Rep.">
        <title>Comparative analysis of the Pocillopora damicornis genome highlights role of immune system in coral evolution.</title>
        <authorList>
            <person name="Cunning R."/>
            <person name="Bay R.A."/>
            <person name="Gillette P."/>
            <person name="Baker A.C."/>
            <person name="Traylor-Knowles N."/>
        </authorList>
    </citation>
    <scope>NUCLEOTIDE SEQUENCE [LARGE SCALE GENOMIC DNA]</scope>
    <source>
        <strain evidence="1">RSMAS</strain>
        <tissue evidence="1">Whole animal</tissue>
    </source>
</reference>